<sequence>MFRIPDGQSSVESFYTARGDGEDDLPPGSVSKQQVKQAIQDIADSILRDMPLRLLNTEDGKIYARSALITKFEESNIFRWLLHLTTTRSALEEKQYILKVVKPFFEYTMLSHRWEGDEPGFRDIPQEGVYTLSTSRFDKVRNLCDKARSRGFRWTWIDTCCIDQGSSAEVQKSISSMFSWYRGSALTIIYLSDVVESSNQALLLSEWFRRGWTLQELLAAKVIRLYKKDWTPFSPESNHKNVAEILVALESATGIQRSYLKFYSPSVEHPRMKLRWARNRVTKEKEDEAYCLMGIFGFTMSVTYGEGDQAFSRLLMEIMRRTGDATLLDWIGQPSTLNTCLPSSPSCFSNAPFATMEMCFDTLPHPVLSFALAAQVVYVFKKAIRRARNSSRVRNGPNTGQELSVEMSDDDGAPRIAKTTSSQSIFSLGRSTSFPFEGSEMIPLARLLEKPPRPYTLNAEIHITVPCFVHEVLSLYFTPVSGSYSCCADGIRPFSLVTSENLEIFTPDHHSSSRYLLARTWDPRLSYDSSHVYHITMPLLRQRLKNQFFAILLERLRDGRFRRVFTGERIVAELERFPPQTYGVRFLHLQ</sequence>
<dbReference type="Pfam" id="PF06985">
    <property type="entry name" value="HET"/>
    <property type="match status" value="1"/>
</dbReference>
<evidence type="ECO:0000313" key="4">
    <source>
        <dbReference type="Proteomes" id="UP000719766"/>
    </source>
</evidence>
<name>A0A9P7ATM1_9AGAM</name>
<dbReference type="GeneID" id="64600228"/>
<dbReference type="PANTHER" id="PTHR10622">
    <property type="entry name" value="HET DOMAIN-CONTAINING PROTEIN"/>
    <property type="match status" value="1"/>
</dbReference>
<keyword evidence="4" id="KW-1185">Reference proteome</keyword>
<dbReference type="RefSeq" id="XP_041161144.1">
    <property type="nucleotide sequence ID" value="XM_041306464.1"/>
</dbReference>
<reference evidence="3" key="1">
    <citation type="journal article" date="2020" name="New Phytol.">
        <title>Comparative genomics reveals dynamic genome evolution in host specialist ectomycorrhizal fungi.</title>
        <authorList>
            <person name="Lofgren L.A."/>
            <person name="Nguyen N.H."/>
            <person name="Vilgalys R."/>
            <person name="Ruytinx J."/>
            <person name="Liao H.L."/>
            <person name="Branco S."/>
            <person name="Kuo A."/>
            <person name="LaButti K."/>
            <person name="Lipzen A."/>
            <person name="Andreopoulos W."/>
            <person name="Pangilinan J."/>
            <person name="Riley R."/>
            <person name="Hundley H."/>
            <person name="Na H."/>
            <person name="Barry K."/>
            <person name="Grigoriev I.V."/>
            <person name="Stajich J.E."/>
            <person name="Kennedy P.G."/>
        </authorList>
    </citation>
    <scope>NUCLEOTIDE SEQUENCE</scope>
    <source>
        <strain evidence="3">S12</strain>
    </source>
</reference>
<evidence type="ECO:0000259" key="2">
    <source>
        <dbReference type="Pfam" id="PF06985"/>
    </source>
</evidence>
<accession>A0A9P7ATM1</accession>
<dbReference type="Proteomes" id="UP000719766">
    <property type="component" value="Unassembled WGS sequence"/>
</dbReference>
<evidence type="ECO:0000256" key="1">
    <source>
        <dbReference type="SAM" id="MobiDB-lite"/>
    </source>
</evidence>
<organism evidence="3 4">
    <name type="scientific">Suillus plorans</name>
    <dbReference type="NCBI Taxonomy" id="116603"/>
    <lineage>
        <taxon>Eukaryota</taxon>
        <taxon>Fungi</taxon>
        <taxon>Dikarya</taxon>
        <taxon>Basidiomycota</taxon>
        <taxon>Agaricomycotina</taxon>
        <taxon>Agaricomycetes</taxon>
        <taxon>Agaricomycetidae</taxon>
        <taxon>Boletales</taxon>
        <taxon>Suillineae</taxon>
        <taxon>Suillaceae</taxon>
        <taxon>Suillus</taxon>
    </lineage>
</organism>
<dbReference type="AlphaFoldDB" id="A0A9P7ATM1"/>
<protein>
    <submittedName>
        <fullName evidence="3">Heterokaryon incompatibility protein-domain-containing protein</fullName>
    </submittedName>
</protein>
<feature type="region of interest" description="Disordered" evidence="1">
    <location>
        <begin position="391"/>
        <end position="412"/>
    </location>
</feature>
<dbReference type="InterPro" id="IPR010730">
    <property type="entry name" value="HET"/>
</dbReference>
<feature type="domain" description="Heterokaryon incompatibility" evidence="2">
    <location>
        <begin position="107"/>
        <end position="198"/>
    </location>
</feature>
<evidence type="ECO:0000313" key="3">
    <source>
        <dbReference type="EMBL" id="KAG1795192.1"/>
    </source>
</evidence>
<dbReference type="EMBL" id="JABBWE010000023">
    <property type="protein sequence ID" value="KAG1795192.1"/>
    <property type="molecule type" value="Genomic_DNA"/>
</dbReference>
<comment type="caution">
    <text evidence="3">The sequence shown here is derived from an EMBL/GenBank/DDBJ whole genome shotgun (WGS) entry which is preliminary data.</text>
</comment>
<gene>
    <name evidence="3" type="ORF">HD556DRAFT_1442525</name>
</gene>
<proteinExistence type="predicted"/>
<feature type="compositionally biased region" description="Polar residues" evidence="1">
    <location>
        <begin position="392"/>
        <end position="402"/>
    </location>
</feature>
<dbReference type="PANTHER" id="PTHR10622:SF10">
    <property type="entry name" value="HET DOMAIN-CONTAINING PROTEIN"/>
    <property type="match status" value="1"/>
</dbReference>
<dbReference type="OrthoDB" id="2658375at2759"/>